<organism evidence="3 4">
    <name type="scientific">Glycomyces sambucus</name>
    <dbReference type="NCBI Taxonomy" id="380244"/>
    <lineage>
        <taxon>Bacteria</taxon>
        <taxon>Bacillati</taxon>
        <taxon>Actinomycetota</taxon>
        <taxon>Actinomycetes</taxon>
        <taxon>Glycomycetales</taxon>
        <taxon>Glycomycetaceae</taxon>
        <taxon>Glycomyces</taxon>
    </lineage>
</organism>
<reference evidence="4" key="1">
    <citation type="submission" date="2016-10" db="EMBL/GenBank/DDBJ databases">
        <authorList>
            <person name="Varghese N."/>
            <person name="Submissions S."/>
        </authorList>
    </citation>
    <scope>NUCLEOTIDE SEQUENCE [LARGE SCALE GENOMIC DNA]</scope>
    <source>
        <strain evidence="4">CGMCC 4.3147</strain>
    </source>
</reference>
<evidence type="ECO:0000313" key="4">
    <source>
        <dbReference type="Proteomes" id="UP000198662"/>
    </source>
</evidence>
<feature type="domain" description="DUF4132" evidence="2">
    <location>
        <begin position="832"/>
        <end position="1013"/>
    </location>
</feature>
<dbReference type="AlphaFoldDB" id="A0A1G9IJF6"/>
<proteinExistence type="predicted"/>
<protein>
    <recommendedName>
        <fullName evidence="2">DUF4132 domain-containing protein</fullName>
    </recommendedName>
</protein>
<evidence type="ECO:0000256" key="1">
    <source>
        <dbReference type="SAM" id="MobiDB-lite"/>
    </source>
</evidence>
<dbReference type="InterPro" id="IPR025406">
    <property type="entry name" value="DUF4132"/>
</dbReference>
<feature type="region of interest" description="Disordered" evidence="1">
    <location>
        <begin position="829"/>
        <end position="849"/>
    </location>
</feature>
<dbReference type="EMBL" id="FNGF01000004">
    <property type="protein sequence ID" value="SDL25327.1"/>
    <property type="molecule type" value="Genomic_DNA"/>
</dbReference>
<keyword evidence="4" id="KW-1185">Reference proteome</keyword>
<name>A0A1G9IJF6_9ACTN</name>
<accession>A0A1G9IJF6</accession>
<dbReference type="RefSeq" id="WP_091051202.1">
    <property type="nucleotide sequence ID" value="NZ_FNGF01000004.1"/>
</dbReference>
<evidence type="ECO:0000259" key="2">
    <source>
        <dbReference type="Pfam" id="PF13569"/>
    </source>
</evidence>
<dbReference type="Pfam" id="PF13569">
    <property type="entry name" value="DUF4132"/>
    <property type="match status" value="1"/>
</dbReference>
<dbReference type="OrthoDB" id="4554725at2"/>
<dbReference type="STRING" id="380244.SAMN05216298_3288"/>
<sequence length="1105" mass="120269">MTEYHASQEDRIVFPANWQPVRVPRRTDPGEPAVLDPGGPAEAARLIALHEDDLRHALGRPELARYADAALRHLDGAPDPEGAAIVSAVMWARERNGQMSVLRPELDAWVLEHGLPFAAVAALTRLGVSSWRKYNESMRDCTVRRYEHRELHTLRTHLDRGVETLRALLAHAAATDYEAAVAAVEAHRTTPEARFIAMVLFPDELGWAEEACREYKAVGVSHADSILWLTLDRPELLTAAGLSGIEHWWVKRELLATVLHHIGGAALPFLNATLRQQVATDARHLLLDAVALLPTDEAAAQLVGTLGEEHVYQAATEAAKRYPRRLLRAAAVEAGTIGAELRPRLAALAADIPAEHRDALDPAGRAAIEALLAPSTTPAADPADLPVILTAPPWTVKGAKRKPLTLDLTADAGPAVVWADGESERWSKPDYDYFRNFTDAEWEKMLARGGVASSGRRHDYSVMATFAPTSVALRAVAKWDGSFSPYTTSDLKVIVSRFGPLAADQVVTALRSHPTYHEAIVPIRSAAAARLAADWYARLKGARVGAVAWFERHGAEGAALLVPDALGADKKLRGNAEGALWNIALRIGTEAVTAAAGRYGPEAEAAVADLLAGDPLEPRGVKLPKPGAWANPVMLPEVLTTEGRAIPADSVRHLVTVLALSTPDYPYAGLDVAADALDRDSLTRFSRALFRLWLSMSAPSKDSWALTQLSHFADDATVRLLAPLVREWPGQSQHKRAVNGLGVLGAIGSEEALRAIQGIAEKVKFKALKEEARVQIAAIADGLGLTQDQLADRLLPDFGLGETGTLVLDYGPRSFTVAFDEQLKPFVKDETGKPRKSLPKPGAKDDPETADAAYKRFAILKKELRTVAADQVQRLEAAMVNGRTWTKDEFERYYVRHPLTWHLSRRLVWSAESAGSRTAFRVAEDRTYTDARDDALTLPDDAVIRLDHPVRMGDMASEWAELFADYEILQPFEQLSRPVMAFTPEELETGSLARFDGAKVEVGKLLGLTSRGWHRSSPEDGGVEPGIYFPLPGGGYVTVALDPGIWVGMVAENPVQTLEGVRLSATEVYWWSRAGRAADGDHPRDIDPVTASEVLAALTRVTAKS</sequence>
<dbReference type="Proteomes" id="UP000198662">
    <property type="component" value="Unassembled WGS sequence"/>
</dbReference>
<gene>
    <name evidence="3" type="ORF">SAMN05216298_3288</name>
</gene>
<evidence type="ECO:0000313" key="3">
    <source>
        <dbReference type="EMBL" id="SDL25327.1"/>
    </source>
</evidence>